<dbReference type="InterPro" id="IPR052523">
    <property type="entry name" value="Trichothecene_AcTrans"/>
</dbReference>
<dbReference type="AlphaFoldDB" id="A0A8J3D1K3"/>
<dbReference type="InterPro" id="IPR000182">
    <property type="entry name" value="GNAT_dom"/>
</dbReference>
<evidence type="ECO:0000313" key="2">
    <source>
        <dbReference type="EMBL" id="GHB55531.1"/>
    </source>
</evidence>
<dbReference type="Gene3D" id="3.40.630.30">
    <property type="match status" value="1"/>
</dbReference>
<accession>A0A8J3D1K3</accession>
<dbReference type="SUPFAM" id="SSF55729">
    <property type="entry name" value="Acyl-CoA N-acyltransferases (Nat)"/>
    <property type="match status" value="1"/>
</dbReference>
<organism evidence="2 3">
    <name type="scientific">Persicitalea jodogahamensis</name>
    <dbReference type="NCBI Taxonomy" id="402147"/>
    <lineage>
        <taxon>Bacteria</taxon>
        <taxon>Pseudomonadati</taxon>
        <taxon>Bacteroidota</taxon>
        <taxon>Cytophagia</taxon>
        <taxon>Cytophagales</taxon>
        <taxon>Spirosomataceae</taxon>
        <taxon>Persicitalea</taxon>
    </lineage>
</organism>
<gene>
    <name evidence="2" type="ORF">GCM10007390_05920</name>
</gene>
<keyword evidence="3" id="KW-1185">Reference proteome</keyword>
<dbReference type="PANTHER" id="PTHR42791">
    <property type="entry name" value="GNAT FAMILY ACETYLTRANSFERASE"/>
    <property type="match status" value="1"/>
</dbReference>
<evidence type="ECO:0000259" key="1">
    <source>
        <dbReference type="PROSITE" id="PS51186"/>
    </source>
</evidence>
<dbReference type="GO" id="GO:0016747">
    <property type="term" value="F:acyltransferase activity, transferring groups other than amino-acyl groups"/>
    <property type="evidence" value="ECO:0007669"/>
    <property type="project" value="InterPro"/>
</dbReference>
<dbReference type="Proteomes" id="UP000598271">
    <property type="component" value="Unassembled WGS sequence"/>
</dbReference>
<comment type="caution">
    <text evidence="2">The sequence shown here is derived from an EMBL/GenBank/DDBJ whole genome shotgun (WGS) entry which is preliminary data.</text>
</comment>
<dbReference type="InterPro" id="IPR016181">
    <property type="entry name" value="Acyl_CoA_acyltransferase"/>
</dbReference>
<sequence length="168" mass="19118">MGTDTLPEFVIRRATPADAQTLARHRCEMWLAMNDLLAEGYEEMYIQCVRYFEEAVADQSYQGWLVTNNSDEIVAGGGLLLRRIAPFPLESGLSCPLEMQAHILNMFTEPDYRRFGLAKSLVTTMLQWCEEEEIGHVTLNASSAGKPLYEKLGFVEMKNFMKWTGKQP</sequence>
<dbReference type="Pfam" id="PF13673">
    <property type="entry name" value="Acetyltransf_10"/>
    <property type="match status" value="1"/>
</dbReference>
<protein>
    <submittedName>
        <fullName evidence="2">N-acetyltransferase</fullName>
    </submittedName>
</protein>
<dbReference type="RefSeq" id="WP_189562854.1">
    <property type="nucleotide sequence ID" value="NZ_BMXF01000001.1"/>
</dbReference>
<evidence type="ECO:0000313" key="3">
    <source>
        <dbReference type="Proteomes" id="UP000598271"/>
    </source>
</evidence>
<name>A0A8J3D1K3_9BACT</name>
<proteinExistence type="predicted"/>
<dbReference type="EMBL" id="BMXF01000001">
    <property type="protein sequence ID" value="GHB55531.1"/>
    <property type="molecule type" value="Genomic_DNA"/>
</dbReference>
<dbReference type="PANTHER" id="PTHR42791:SF1">
    <property type="entry name" value="N-ACETYLTRANSFERASE DOMAIN-CONTAINING PROTEIN"/>
    <property type="match status" value="1"/>
</dbReference>
<dbReference type="CDD" id="cd04301">
    <property type="entry name" value="NAT_SF"/>
    <property type="match status" value="1"/>
</dbReference>
<dbReference type="PROSITE" id="PS51186">
    <property type="entry name" value="GNAT"/>
    <property type="match status" value="1"/>
</dbReference>
<reference evidence="2 3" key="1">
    <citation type="journal article" date="2014" name="Int. J. Syst. Evol. Microbiol.">
        <title>Complete genome sequence of Corynebacterium casei LMG S-19264T (=DSM 44701T), isolated from a smear-ripened cheese.</title>
        <authorList>
            <consortium name="US DOE Joint Genome Institute (JGI-PGF)"/>
            <person name="Walter F."/>
            <person name="Albersmeier A."/>
            <person name="Kalinowski J."/>
            <person name="Ruckert C."/>
        </authorList>
    </citation>
    <scope>NUCLEOTIDE SEQUENCE [LARGE SCALE GENOMIC DNA]</scope>
    <source>
        <strain evidence="2 3">KCTC 12866</strain>
    </source>
</reference>
<feature type="domain" description="N-acetyltransferase" evidence="1">
    <location>
        <begin position="9"/>
        <end position="168"/>
    </location>
</feature>